<dbReference type="AlphaFoldDB" id="A0A4V4HEP6"/>
<organism evidence="2 3">
    <name type="scientific">Dendrothele bispora (strain CBS 962.96)</name>
    <dbReference type="NCBI Taxonomy" id="1314807"/>
    <lineage>
        <taxon>Eukaryota</taxon>
        <taxon>Fungi</taxon>
        <taxon>Dikarya</taxon>
        <taxon>Basidiomycota</taxon>
        <taxon>Agaricomycotina</taxon>
        <taxon>Agaricomycetes</taxon>
        <taxon>Agaricomycetidae</taxon>
        <taxon>Agaricales</taxon>
        <taxon>Agaricales incertae sedis</taxon>
        <taxon>Dendrothele</taxon>
    </lineage>
</organism>
<evidence type="ECO:0000313" key="3">
    <source>
        <dbReference type="Proteomes" id="UP000297245"/>
    </source>
</evidence>
<dbReference type="OrthoDB" id="2019572at2759"/>
<feature type="non-terminal residue" evidence="2">
    <location>
        <position position="71"/>
    </location>
</feature>
<dbReference type="EMBL" id="ML179295">
    <property type="protein sequence ID" value="THU91875.1"/>
    <property type="molecule type" value="Genomic_DNA"/>
</dbReference>
<feature type="chain" id="PRO_5020244267" evidence="1">
    <location>
        <begin position="23"/>
        <end position="71"/>
    </location>
</feature>
<feature type="signal peptide" evidence="1">
    <location>
        <begin position="1"/>
        <end position="22"/>
    </location>
</feature>
<proteinExistence type="predicted"/>
<sequence length="71" mass="7228">MLQRSLIPALLSGSLLGTSVFAANIPRSPAASLDPRAFVSGSWGLTQPGTTGVSAMQLAVTSESTAIILDK</sequence>
<keyword evidence="3" id="KW-1185">Reference proteome</keyword>
<gene>
    <name evidence="2" type="ORF">K435DRAFT_863039</name>
</gene>
<name>A0A4V4HEP6_DENBC</name>
<keyword evidence="1" id="KW-0732">Signal</keyword>
<evidence type="ECO:0000313" key="2">
    <source>
        <dbReference type="EMBL" id="THU91875.1"/>
    </source>
</evidence>
<evidence type="ECO:0000256" key="1">
    <source>
        <dbReference type="SAM" id="SignalP"/>
    </source>
</evidence>
<dbReference type="Proteomes" id="UP000297245">
    <property type="component" value="Unassembled WGS sequence"/>
</dbReference>
<reference evidence="2 3" key="1">
    <citation type="journal article" date="2019" name="Nat. Ecol. Evol.">
        <title>Megaphylogeny resolves global patterns of mushroom evolution.</title>
        <authorList>
            <person name="Varga T."/>
            <person name="Krizsan K."/>
            <person name="Foldi C."/>
            <person name="Dima B."/>
            <person name="Sanchez-Garcia M."/>
            <person name="Sanchez-Ramirez S."/>
            <person name="Szollosi G.J."/>
            <person name="Szarkandi J.G."/>
            <person name="Papp V."/>
            <person name="Albert L."/>
            <person name="Andreopoulos W."/>
            <person name="Angelini C."/>
            <person name="Antonin V."/>
            <person name="Barry K.W."/>
            <person name="Bougher N.L."/>
            <person name="Buchanan P."/>
            <person name="Buyck B."/>
            <person name="Bense V."/>
            <person name="Catcheside P."/>
            <person name="Chovatia M."/>
            <person name="Cooper J."/>
            <person name="Damon W."/>
            <person name="Desjardin D."/>
            <person name="Finy P."/>
            <person name="Geml J."/>
            <person name="Haridas S."/>
            <person name="Hughes K."/>
            <person name="Justo A."/>
            <person name="Karasinski D."/>
            <person name="Kautmanova I."/>
            <person name="Kiss B."/>
            <person name="Kocsube S."/>
            <person name="Kotiranta H."/>
            <person name="LaButti K.M."/>
            <person name="Lechner B.E."/>
            <person name="Liimatainen K."/>
            <person name="Lipzen A."/>
            <person name="Lukacs Z."/>
            <person name="Mihaltcheva S."/>
            <person name="Morgado L.N."/>
            <person name="Niskanen T."/>
            <person name="Noordeloos M.E."/>
            <person name="Ohm R.A."/>
            <person name="Ortiz-Santana B."/>
            <person name="Ovrebo C."/>
            <person name="Racz N."/>
            <person name="Riley R."/>
            <person name="Savchenko A."/>
            <person name="Shiryaev A."/>
            <person name="Soop K."/>
            <person name="Spirin V."/>
            <person name="Szebenyi C."/>
            <person name="Tomsovsky M."/>
            <person name="Tulloss R.E."/>
            <person name="Uehling J."/>
            <person name="Grigoriev I.V."/>
            <person name="Vagvolgyi C."/>
            <person name="Papp T."/>
            <person name="Martin F.M."/>
            <person name="Miettinen O."/>
            <person name="Hibbett D.S."/>
            <person name="Nagy L.G."/>
        </authorList>
    </citation>
    <scope>NUCLEOTIDE SEQUENCE [LARGE SCALE GENOMIC DNA]</scope>
    <source>
        <strain evidence="2 3">CBS 962.96</strain>
    </source>
</reference>
<accession>A0A4V4HEP6</accession>
<protein>
    <submittedName>
        <fullName evidence="2">Uncharacterized protein</fullName>
    </submittedName>
</protein>